<dbReference type="VEuPathDB" id="FungiDB:LEMA_P028360.1"/>
<name>E4ZVQ8_LEPMJ</name>
<organism evidence="2">
    <name type="scientific">Leptosphaeria maculans (strain JN3 / isolate v23.1.3 / race Av1-4-5-6-7-8)</name>
    <name type="common">Blackleg fungus</name>
    <name type="synonym">Phoma lingam</name>
    <dbReference type="NCBI Taxonomy" id="985895"/>
    <lineage>
        <taxon>Eukaryota</taxon>
        <taxon>Fungi</taxon>
        <taxon>Dikarya</taxon>
        <taxon>Ascomycota</taxon>
        <taxon>Pezizomycotina</taxon>
        <taxon>Dothideomycetes</taxon>
        <taxon>Pleosporomycetidae</taxon>
        <taxon>Pleosporales</taxon>
        <taxon>Pleosporineae</taxon>
        <taxon>Leptosphaeriaceae</taxon>
        <taxon>Plenodomus</taxon>
        <taxon>Plenodomus lingam/Leptosphaeria maculans species complex</taxon>
    </lineage>
</organism>
<proteinExistence type="predicted"/>
<keyword evidence="2" id="KW-1185">Reference proteome</keyword>
<dbReference type="EMBL" id="FP929127">
    <property type="protein sequence ID" value="CBX95684.1"/>
    <property type="molecule type" value="Genomic_DNA"/>
</dbReference>
<gene>
    <name evidence="1" type="ORF">LEMA_P028360.1</name>
</gene>
<evidence type="ECO:0000313" key="1">
    <source>
        <dbReference type="EMBL" id="CBX95684.1"/>
    </source>
</evidence>
<dbReference type="Proteomes" id="UP000002668">
    <property type="component" value="Genome"/>
</dbReference>
<evidence type="ECO:0000313" key="2">
    <source>
        <dbReference type="Proteomes" id="UP000002668"/>
    </source>
</evidence>
<dbReference type="GeneID" id="13288234"/>
<sequence>MTQIFVAKHGTVRAILRGKRSMVLTELWRGESAMRDEWRAILMSIDDKTVEQASRLAESMVYKLHSGLVHMVLHPVIPDNIYYENVEGSNKDRSRWETAIA</sequence>
<accession>E4ZVQ8</accession>
<dbReference type="InParanoid" id="E4ZVQ8"/>
<protein>
    <submittedName>
        <fullName evidence="1">Predicted protein</fullName>
    </submittedName>
</protein>
<dbReference type="HOGENOM" id="CLU_2292218_0_0_1"/>
<reference evidence="2" key="1">
    <citation type="journal article" date="2011" name="Nat. Commun.">
        <title>Effector diversification within compartments of the Leptosphaeria maculans genome affected by Repeat-Induced Point mutations.</title>
        <authorList>
            <person name="Rouxel T."/>
            <person name="Grandaubert J."/>
            <person name="Hane J.K."/>
            <person name="Hoede C."/>
            <person name="van de Wouw A.P."/>
            <person name="Couloux A."/>
            <person name="Dominguez V."/>
            <person name="Anthouard V."/>
            <person name="Bally P."/>
            <person name="Bourras S."/>
            <person name="Cozijnsen A.J."/>
            <person name="Ciuffetti L.M."/>
            <person name="Degrave A."/>
            <person name="Dilmaghani A."/>
            <person name="Duret L."/>
            <person name="Fudal I."/>
            <person name="Goodwin S.B."/>
            <person name="Gout L."/>
            <person name="Glaser N."/>
            <person name="Linglin J."/>
            <person name="Kema G.H.J."/>
            <person name="Lapalu N."/>
            <person name="Lawrence C.B."/>
            <person name="May K."/>
            <person name="Meyer M."/>
            <person name="Ollivier B."/>
            <person name="Poulain J."/>
            <person name="Schoch C.L."/>
            <person name="Simon A."/>
            <person name="Spatafora J.W."/>
            <person name="Stachowiak A."/>
            <person name="Turgeon B.G."/>
            <person name="Tyler B.M."/>
            <person name="Vincent D."/>
            <person name="Weissenbach J."/>
            <person name="Amselem J."/>
            <person name="Quesneville H."/>
            <person name="Oliver R.P."/>
            <person name="Wincker P."/>
            <person name="Balesdent M.-H."/>
            <person name="Howlett B.J."/>
        </authorList>
    </citation>
    <scope>NUCLEOTIDE SEQUENCE [LARGE SCALE GENOMIC DNA]</scope>
    <source>
        <strain evidence="2">JN3 / isolate v23.1.3 / race Av1-4-5-6-7-8</strain>
    </source>
</reference>
<dbReference type="AlphaFoldDB" id="E4ZVQ8"/>